<gene>
    <name evidence="4" type="ORF">IMF26_04040</name>
</gene>
<dbReference type="AlphaFoldDB" id="A0AAT9LDU7"/>
<dbReference type="EMBL" id="CP062796">
    <property type="protein sequence ID" value="QUL99234.1"/>
    <property type="molecule type" value="Genomic_DNA"/>
</dbReference>
<evidence type="ECO:0000256" key="1">
    <source>
        <dbReference type="ARBA" id="ARBA00022987"/>
    </source>
</evidence>
<dbReference type="GO" id="GO:0031411">
    <property type="term" value="C:gas vesicle"/>
    <property type="evidence" value="ECO:0007669"/>
    <property type="project" value="UniProtKB-SubCell"/>
</dbReference>
<dbReference type="PANTHER" id="PTHR35344">
    <property type="entry name" value="GAS VESICLE STRUCTURAL PROTEIN 2-RELATED"/>
    <property type="match status" value="1"/>
</dbReference>
<protein>
    <submittedName>
        <fullName evidence="4">Gas vesicle protein</fullName>
    </submittedName>
</protein>
<organism evidence="4">
    <name type="scientific">Candidatus Fermentithermobacillus carboniphilus</name>
    <dbReference type="NCBI Taxonomy" id="3085328"/>
    <lineage>
        <taxon>Bacteria</taxon>
        <taxon>Bacillati</taxon>
        <taxon>Bacillota</taxon>
        <taxon>Candidatus Fermentithermobacillia</taxon>
        <taxon>Candidatus Fermentithermobacillales</taxon>
        <taxon>Candidatus Fermentithermobacillaceae</taxon>
        <taxon>Candidatus Fermentithermobacillus</taxon>
    </lineage>
</organism>
<evidence type="ECO:0000256" key="3">
    <source>
        <dbReference type="ARBA" id="ARBA00035646"/>
    </source>
</evidence>
<name>A0AAT9LDU7_9FIRM</name>
<dbReference type="Pfam" id="PF00741">
    <property type="entry name" value="Gas_vesicle"/>
    <property type="match status" value="1"/>
</dbReference>
<comment type="similarity">
    <text evidence="3">Belongs to the gas vesicle GvpA family.</text>
</comment>
<evidence type="ECO:0000256" key="2">
    <source>
        <dbReference type="ARBA" id="ARBA00035108"/>
    </source>
</evidence>
<dbReference type="KEGG" id="fcz:IMF26_04040"/>
<comment type="subcellular location">
    <subcellularLocation>
        <location evidence="2">Gas vesicle</location>
    </subcellularLocation>
</comment>
<proteinExistence type="inferred from homology"/>
<dbReference type="GO" id="GO:0012506">
    <property type="term" value="C:vesicle membrane"/>
    <property type="evidence" value="ECO:0007669"/>
    <property type="project" value="InterPro"/>
</dbReference>
<accession>A0AAT9LDU7</accession>
<dbReference type="InterPro" id="IPR000638">
    <property type="entry name" value="Gas-vesicle_GvpA-like"/>
</dbReference>
<sequence>MRPTKNTQATLVDLLERILDRGLVLHADIIIHVAGIPLLGVNLRAVLAGIETMLRFGMWKDWDEAQRLAAKREARLRSADVFGLTSGENMLPDKLVSL</sequence>
<dbReference type="GO" id="GO:0005198">
    <property type="term" value="F:structural molecule activity"/>
    <property type="evidence" value="ECO:0007669"/>
    <property type="project" value="InterPro"/>
</dbReference>
<dbReference type="PANTHER" id="PTHR35344:SF4">
    <property type="entry name" value="GAS VESICLE PROTEIN A1"/>
    <property type="match status" value="1"/>
</dbReference>
<dbReference type="PROSITE" id="PS00669">
    <property type="entry name" value="GAS_VESICLE_A_2"/>
    <property type="match status" value="1"/>
</dbReference>
<dbReference type="InterPro" id="IPR050530">
    <property type="entry name" value="GvpA"/>
</dbReference>
<dbReference type="InterPro" id="IPR018493">
    <property type="entry name" value="GvpA-like_CS"/>
</dbReference>
<keyword evidence="1" id="KW-0304">Gas vesicle</keyword>
<evidence type="ECO:0000313" key="4">
    <source>
        <dbReference type="EMBL" id="QUL99234.1"/>
    </source>
</evidence>
<reference evidence="4" key="2">
    <citation type="journal article" date="2023" name="Biology">
        <title>Prokaryotic Life Associated with Coal-Fire Gas Vents Revealed by Metagenomics.</title>
        <authorList>
            <person name="Kadnikov V.V."/>
            <person name="Mardanov A.V."/>
            <person name="Beletsky A.V."/>
            <person name="Karnachuk O.V."/>
            <person name="Ravin N.V."/>
        </authorList>
    </citation>
    <scope>NUCLEOTIDE SEQUENCE</scope>
    <source>
        <strain evidence="4">Bu02</strain>
    </source>
</reference>
<reference evidence="4" key="1">
    <citation type="submission" date="2020-10" db="EMBL/GenBank/DDBJ databases">
        <authorList>
            <person name="Kadnikov V."/>
            <person name="Beletsky A.V."/>
            <person name="Mardanov A.V."/>
            <person name="Karnachuk O.V."/>
            <person name="Ravin N.V."/>
        </authorList>
    </citation>
    <scope>NUCLEOTIDE SEQUENCE</scope>
    <source>
        <strain evidence="4">Bu02</strain>
    </source>
</reference>
<dbReference type="PROSITE" id="PS00234">
    <property type="entry name" value="GAS_VESICLE_A_1"/>
    <property type="match status" value="1"/>
</dbReference>